<evidence type="ECO:0000313" key="3">
    <source>
        <dbReference type="EMBL" id="OON80158.1"/>
    </source>
</evidence>
<dbReference type="SUPFAM" id="SSF52540">
    <property type="entry name" value="P-loop containing nucleoside triphosphate hydrolases"/>
    <property type="match status" value="1"/>
</dbReference>
<evidence type="ECO:0000313" key="4">
    <source>
        <dbReference type="Proteomes" id="UP000190539"/>
    </source>
</evidence>
<dbReference type="OrthoDB" id="8527901at2"/>
<dbReference type="InterPro" id="IPR013496">
    <property type="entry name" value="CHP02680"/>
</dbReference>
<sequence length="1411" mass="157329">MTTEPSPTPPPGAATARQRLDRLLAGQLPLPGRTRFQPLRLGLIGIWQYEEEVFVFHDGRLILTGRNGAGKSKVIEVSSPFLLDANLSAHRLDPFGTSGRTMRDNLLYDGLSQRVGYIWCEYGRITETGTCEYLTIGAGLKATDAKKGAPDSWYFATPQRVGDDFTLYNGRRQPHSSTALKDLLGPNTVFDSADLYQKHVSKHLFGFGSVTQLRSLINLLLTLRRPKLSEGFNVDKLTGLLTDGLPPVSHTMLEDLARRFDELARERDEMQRHLDNRTALQRFRAVYHRYARTMVANSARTLAGTQTAHADAAARHTTARRALDSLDGRLEELTRRQGDLEAQRARREARVQALVQRPEVDQGRVLDMLGQKAQTARQYADAADKRHHAARTAHTEAREDWIREQQGRATAAEAVTQGEAHAGLLARTAGMADEHDRQRPALRNTPAQAAATLEAVCDNRQYHLNRTMPLIGDVETAASHYTAAAHHHDRVTERRDQALEQTDICRSTHRKAAEHLHEELTTWTDKLTELALSDQQITALHTAVDALTADGTTPVLRTIVDQTARPQEISLEDQRAERQAHCKHLGEQHERLQTDRTRIARETDPEPPAPVTARRPRPGPEHGAPLWQLVDFTADSPRPARAHLEAALQAAGILDAWVTPHGELLAADTLDTVLVAGAPLPGPTLSSALTPAPHPHVAQDTVQQLLDSIALHPTGAAPDKPPADGTWIGTDGSWRIGPLHGRTRAEHASYIGIEARRAERLRRLARIDDQLHTLDEQIAAADQAHTDILRRLDRIFDEKSRFPPSQPVTTALTDLAAAERRVGQIENDLTHAQERLNACLLEREETTRVLASYARTHRTATSRDELNGQSEALRRYRNALTRLTVAAEQLLQRQEADDKARRRHDQRAAELELREREHRDAENTAQGAETEHRTAADSAGPDVQAVLADLEKARAGLKDTEAAQKTLHEDKVDTSNRHGIAQGNLNSAHDDVARTQAAHDTARAAFRLLDSLGLFHLADLPAPPPDPDTSPETRAAHAHQHLSHLTGRDTDQDHAQTELHKAFTRLESEIIGADWRCALETRDTVQYACVFHNNVPLGVLDTLQTMDHEIDTRRTLIDEEERDLFAEVLLGRIGNHLSQRRAEAKSLIERMNRLLADRPTATNLLMRLRWDPDPEQHADVHNAIRALDGRHTRNLADIDRDRLIDFLAARVRAARDHDGSGDWKTHLAQALDYRRWSRFTIEYKKDGQHAWTELTDKKHQKGSGGEKAVMLQLPLFIAAAAHYRAARPHAPRPVYLDEAFAGIDAEMRGDCMGLLADLDLDVIMASHDETGFHPQVPAVATYQLYRDPQVKGVLATPLLWDGAAQREYELTDPALYADGTDDVLFADDDLYDQVPHNPFESEDDANGDDPA</sequence>
<dbReference type="RefSeq" id="WP_077967953.1">
    <property type="nucleotide sequence ID" value="NZ_CP045178.1"/>
</dbReference>
<name>A0A1V4A9N7_9ACTN</name>
<evidence type="ECO:0000256" key="2">
    <source>
        <dbReference type="SAM" id="MobiDB-lite"/>
    </source>
</evidence>
<dbReference type="NCBIfam" id="TIGR02680">
    <property type="entry name" value="TIGR02680 family protein"/>
    <property type="match status" value="1"/>
</dbReference>
<gene>
    <name evidence="3" type="ORF">B1H18_13395</name>
</gene>
<feature type="coiled-coil region" evidence="1">
    <location>
        <begin position="316"/>
        <end position="350"/>
    </location>
</feature>
<evidence type="ECO:0000256" key="1">
    <source>
        <dbReference type="SAM" id="Coils"/>
    </source>
</evidence>
<protein>
    <submittedName>
        <fullName evidence="3">TIGR02680 family protein</fullName>
    </submittedName>
</protein>
<dbReference type="STRING" id="83656.B1H18_13395"/>
<feature type="region of interest" description="Disordered" evidence="2">
    <location>
        <begin position="600"/>
        <end position="623"/>
    </location>
</feature>
<organism evidence="3 4">
    <name type="scientific">Streptomyces tsukubensis</name>
    <dbReference type="NCBI Taxonomy" id="83656"/>
    <lineage>
        <taxon>Bacteria</taxon>
        <taxon>Bacillati</taxon>
        <taxon>Actinomycetota</taxon>
        <taxon>Actinomycetes</taxon>
        <taxon>Kitasatosporales</taxon>
        <taxon>Streptomycetaceae</taxon>
        <taxon>Streptomyces</taxon>
    </lineage>
</organism>
<feature type="region of interest" description="Disordered" evidence="2">
    <location>
        <begin position="893"/>
        <end position="941"/>
    </location>
</feature>
<accession>A0A1V4A9N7</accession>
<feature type="compositionally biased region" description="Basic and acidic residues" evidence="2">
    <location>
        <begin position="894"/>
        <end position="922"/>
    </location>
</feature>
<dbReference type="Pfam" id="PF13558">
    <property type="entry name" value="SbcC_Walker_B"/>
    <property type="match status" value="1"/>
</dbReference>
<proteinExistence type="predicted"/>
<feature type="compositionally biased region" description="Acidic residues" evidence="2">
    <location>
        <begin position="1400"/>
        <end position="1411"/>
    </location>
</feature>
<feature type="region of interest" description="Disordered" evidence="2">
    <location>
        <begin position="1392"/>
        <end position="1411"/>
    </location>
</feature>
<reference evidence="3 4" key="1">
    <citation type="submission" date="2017-02" db="EMBL/GenBank/DDBJ databases">
        <title>Draft Genome Sequence of Streptomyces tsukubaensis F601, a Producer of the immunosuppressant tacrolimus FK506.</title>
        <authorList>
            <person name="Zong G."/>
            <person name="Zhong C."/>
            <person name="Fu J."/>
            <person name="Qin R."/>
            <person name="Cao G."/>
        </authorList>
    </citation>
    <scope>NUCLEOTIDE SEQUENCE [LARGE SCALE GENOMIC DNA]</scope>
    <source>
        <strain evidence="3 4">F601</strain>
    </source>
</reference>
<dbReference type="Proteomes" id="UP000190539">
    <property type="component" value="Unassembled WGS sequence"/>
</dbReference>
<comment type="caution">
    <text evidence="3">The sequence shown here is derived from an EMBL/GenBank/DDBJ whole genome shotgun (WGS) entry which is preliminary data.</text>
</comment>
<dbReference type="InterPro" id="IPR027417">
    <property type="entry name" value="P-loop_NTPase"/>
</dbReference>
<dbReference type="EMBL" id="MVFC01000008">
    <property type="protein sequence ID" value="OON80158.1"/>
    <property type="molecule type" value="Genomic_DNA"/>
</dbReference>
<keyword evidence="4" id="KW-1185">Reference proteome</keyword>
<keyword evidence="1" id="KW-0175">Coiled coil</keyword>
<feature type="region of interest" description="Disordered" evidence="2">
    <location>
        <begin position="1020"/>
        <end position="1053"/>
    </location>
</feature>